<gene>
    <name evidence="2" type="ORF">J3D65DRAFT_599763</name>
</gene>
<comment type="caution">
    <text evidence="2">The sequence shown here is derived from an EMBL/GenBank/DDBJ whole genome shotgun (WGS) entry which is preliminary data.</text>
</comment>
<protein>
    <submittedName>
        <fullName evidence="2">Uncharacterized protein</fullName>
    </submittedName>
</protein>
<sequence>MASLPCLPTLDPIVLEQPFGFDATFDARPPAPPGNHASEAKSTPGNSRTPSVRKVSFVRNETSSELGGDAAIPEPVPAPEPVSVPEAVMEPASTEVPQVITQEVSPEQVVTTVPAAEETVINEVPAENPAVQNVEVVEVPPPSPGIQKSTTVVITVPAEEAVEEPGDVVREDAAPLRRKSTTITVTVEAEPAPPSRKSSLPAPRAAFVTAEPAEPQFEAPRKTETMRTVNLEGGTSVTVTEAAPSVEKLGPDPVKPAKKVRIVKTKVTRVRVMSLWRRILAKILRKRAEKKIQETAQIDGAQSPQAAGDNATGSLLQRPSVDQPEPGDGSGACERHAGESSRIGVDQYFRHNRSFHSDVKIQSNAEVRREEPRAIAPCGS</sequence>
<dbReference type="Proteomes" id="UP001360953">
    <property type="component" value="Unassembled WGS sequence"/>
</dbReference>
<keyword evidence="3" id="KW-1185">Reference proteome</keyword>
<accession>A0ABR1M4U7</accession>
<feature type="compositionally biased region" description="Polar residues" evidence="1">
    <location>
        <begin position="295"/>
        <end position="317"/>
    </location>
</feature>
<dbReference type="EMBL" id="JBBPEH010000002">
    <property type="protein sequence ID" value="KAK7541937.1"/>
    <property type="molecule type" value="Genomic_DNA"/>
</dbReference>
<dbReference type="GeneID" id="92030830"/>
<evidence type="ECO:0000313" key="3">
    <source>
        <dbReference type="Proteomes" id="UP001360953"/>
    </source>
</evidence>
<evidence type="ECO:0000313" key="2">
    <source>
        <dbReference type="EMBL" id="KAK7541937.1"/>
    </source>
</evidence>
<feature type="compositionally biased region" description="Polar residues" evidence="1">
    <location>
        <begin position="40"/>
        <end position="50"/>
    </location>
</feature>
<feature type="region of interest" description="Disordered" evidence="1">
    <location>
        <begin position="295"/>
        <end position="380"/>
    </location>
</feature>
<organism evidence="2 3">
    <name type="scientific">Phyllosticta citribraziliensis</name>
    <dbReference type="NCBI Taxonomy" id="989973"/>
    <lineage>
        <taxon>Eukaryota</taxon>
        <taxon>Fungi</taxon>
        <taxon>Dikarya</taxon>
        <taxon>Ascomycota</taxon>
        <taxon>Pezizomycotina</taxon>
        <taxon>Dothideomycetes</taxon>
        <taxon>Dothideomycetes incertae sedis</taxon>
        <taxon>Botryosphaeriales</taxon>
        <taxon>Phyllostictaceae</taxon>
        <taxon>Phyllosticta</taxon>
    </lineage>
</organism>
<name>A0ABR1M4U7_9PEZI</name>
<feature type="region of interest" description="Disordered" evidence="1">
    <location>
        <begin position="21"/>
        <end position="79"/>
    </location>
</feature>
<proteinExistence type="predicted"/>
<dbReference type="RefSeq" id="XP_066658230.1">
    <property type="nucleotide sequence ID" value="XM_066797924.1"/>
</dbReference>
<reference evidence="2 3" key="1">
    <citation type="submission" date="2024-04" db="EMBL/GenBank/DDBJ databases">
        <title>Phyllosticta paracitricarpa is synonymous to the EU quarantine fungus P. citricarpa based on phylogenomic analyses.</title>
        <authorList>
            <consortium name="Lawrence Berkeley National Laboratory"/>
            <person name="Van ingen-buijs V.A."/>
            <person name="Van westerhoven A.C."/>
            <person name="Haridas S."/>
            <person name="Skiadas P."/>
            <person name="Martin F."/>
            <person name="Groenewald J.Z."/>
            <person name="Crous P.W."/>
            <person name="Seidl M.F."/>
        </authorList>
    </citation>
    <scope>NUCLEOTIDE SEQUENCE [LARGE SCALE GENOMIC DNA]</scope>
    <source>
        <strain evidence="2 3">CPC 17464</strain>
    </source>
</reference>
<evidence type="ECO:0000256" key="1">
    <source>
        <dbReference type="SAM" id="MobiDB-lite"/>
    </source>
</evidence>